<dbReference type="PANTHER" id="PTHR11552:SF147">
    <property type="entry name" value="CHOLINE DEHYDROGENASE, MITOCHONDRIAL"/>
    <property type="match status" value="1"/>
</dbReference>
<name>A0A8H6SI31_9AGAR</name>
<evidence type="ECO:0000313" key="7">
    <source>
        <dbReference type="EMBL" id="KAF7299257.1"/>
    </source>
</evidence>
<dbReference type="PIRSF" id="PIRSF000137">
    <property type="entry name" value="Alcohol_oxidase"/>
    <property type="match status" value="1"/>
</dbReference>
<comment type="cofactor">
    <cofactor evidence="1 5">
        <name>FAD</name>
        <dbReference type="ChEBI" id="CHEBI:57692"/>
    </cofactor>
</comment>
<dbReference type="EMBL" id="JACAZF010000007">
    <property type="protein sequence ID" value="KAF7299257.1"/>
    <property type="molecule type" value="Genomic_DNA"/>
</dbReference>
<feature type="binding site" evidence="5">
    <location>
        <position position="97"/>
    </location>
    <ligand>
        <name>FAD</name>
        <dbReference type="ChEBI" id="CHEBI:57692"/>
    </ligand>
</feature>
<dbReference type="SUPFAM" id="SSF51905">
    <property type="entry name" value="FAD/NAD(P)-binding domain"/>
    <property type="match status" value="1"/>
</dbReference>
<keyword evidence="3" id="KW-0285">Flavoprotein</keyword>
<dbReference type="OrthoDB" id="269227at2759"/>
<evidence type="ECO:0000256" key="5">
    <source>
        <dbReference type="PIRSR" id="PIRSR000137-2"/>
    </source>
</evidence>
<comment type="caution">
    <text evidence="7">The sequence shown here is derived from an EMBL/GenBank/DDBJ whole genome shotgun (WGS) entry which is preliminary data.</text>
</comment>
<feature type="binding site" evidence="5">
    <location>
        <begin position="105"/>
        <end position="108"/>
    </location>
    <ligand>
        <name>FAD</name>
        <dbReference type="ChEBI" id="CHEBI:57692"/>
    </ligand>
</feature>
<dbReference type="GeneID" id="59347919"/>
<protein>
    <submittedName>
        <fullName evidence="7">Aryl-alcohol oxidase-like protein</fullName>
    </submittedName>
</protein>
<dbReference type="InterPro" id="IPR000172">
    <property type="entry name" value="GMC_OxRdtase_N"/>
</dbReference>
<keyword evidence="4 5" id="KW-0274">FAD</keyword>
<evidence type="ECO:0000256" key="2">
    <source>
        <dbReference type="ARBA" id="ARBA00010790"/>
    </source>
</evidence>
<sequence>MGKIYFNANDLGDKYYDFVVVGAGNAGGVIAARLAENPHFKVLVIEAGLSDTEPESDVLRTPFLAGLAVGTKFDWDYKTTPQAGLNGREIPFPRGYVVGGSSNTNSLVYLRGPSEDFDRLANISGDQGWSWTSLQKYIKMNERHVRPWNNRNDENDYNPAVHGDGPLQTTLVAEPTDLDQRVIKAANELQGQFRYNLDLNSGDGLGVGWIHTTVGGGARSSSSTAFLKPAIESRENIDLLVHYHVTRLLPAEGGSLDFRTVELAQDASSQRIILTAKKEVILCAGAIGTPQILQLSGIGPKAVLDRAGIAQLVDAPDVGRHLQDQPIIFYQWRVNSTTLSSFFRDPANVGASMAEYAASKTGFAAGVAFFSTIAFLRLPDHSPIIKAEHKDPAAGPNSSHYLYSFLNSYAPNPGQEPGPTEGDWISIAAVLQSPTSGESFFACLGAAADTMAEGSVEIQSSSAFDHPAINPAYLSTAFDLNTMITTFKTTAEFFSAPIWTGYIAEPDPEITGLTTDAAIEAYVRKYSTTVKHPVATARISKAGAIDGVVGPDLCVKKITGVRVVDASVLPFASAGFPQAQIYILAERAAALIKEKWSN</sequence>
<reference evidence="7" key="1">
    <citation type="submission" date="2020-05" db="EMBL/GenBank/DDBJ databases">
        <title>Mycena genomes resolve the evolution of fungal bioluminescence.</title>
        <authorList>
            <person name="Tsai I.J."/>
        </authorList>
    </citation>
    <scope>NUCLEOTIDE SEQUENCE</scope>
    <source>
        <strain evidence="7">171206Taipei</strain>
    </source>
</reference>
<keyword evidence="8" id="KW-1185">Reference proteome</keyword>
<feature type="binding site" evidence="5">
    <location>
        <position position="245"/>
    </location>
    <ligand>
        <name>FAD</name>
        <dbReference type="ChEBI" id="CHEBI:57692"/>
    </ligand>
</feature>
<dbReference type="GO" id="GO:0050660">
    <property type="term" value="F:flavin adenine dinucleotide binding"/>
    <property type="evidence" value="ECO:0007669"/>
    <property type="project" value="InterPro"/>
</dbReference>
<gene>
    <name evidence="7" type="ORF">MIND_00874400</name>
</gene>
<dbReference type="SUPFAM" id="SSF54373">
    <property type="entry name" value="FAD-linked reductases, C-terminal domain"/>
    <property type="match status" value="1"/>
</dbReference>
<evidence type="ECO:0000256" key="1">
    <source>
        <dbReference type="ARBA" id="ARBA00001974"/>
    </source>
</evidence>
<proteinExistence type="inferred from homology"/>
<evidence type="ECO:0000256" key="3">
    <source>
        <dbReference type="ARBA" id="ARBA00022630"/>
    </source>
</evidence>
<dbReference type="Gene3D" id="3.30.560.10">
    <property type="entry name" value="Glucose Oxidase, domain 3"/>
    <property type="match status" value="1"/>
</dbReference>
<dbReference type="Pfam" id="PF00732">
    <property type="entry name" value="GMC_oxred_N"/>
    <property type="match status" value="1"/>
</dbReference>
<dbReference type="Gene3D" id="3.50.50.60">
    <property type="entry name" value="FAD/NAD(P)-binding domain"/>
    <property type="match status" value="1"/>
</dbReference>
<dbReference type="Pfam" id="PF05199">
    <property type="entry name" value="GMC_oxred_C"/>
    <property type="match status" value="1"/>
</dbReference>
<comment type="similarity">
    <text evidence="2">Belongs to the GMC oxidoreductase family.</text>
</comment>
<dbReference type="InterPro" id="IPR036188">
    <property type="entry name" value="FAD/NAD-bd_sf"/>
</dbReference>
<feature type="domain" description="Glucose-methanol-choline oxidoreductase N-terminal" evidence="6">
    <location>
        <begin position="285"/>
        <end position="299"/>
    </location>
</feature>
<feature type="binding site" evidence="5">
    <location>
        <begin position="577"/>
        <end position="578"/>
    </location>
    <ligand>
        <name>FAD</name>
        <dbReference type="ChEBI" id="CHEBI:57692"/>
    </ligand>
</feature>
<accession>A0A8H6SI31</accession>
<organism evidence="7 8">
    <name type="scientific">Mycena indigotica</name>
    <dbReference type="NCBI Taxonomy" id="2126181"/>
    <lineage>
        <taxon>Eukaryota</taxon>
        <taxon>Fungi</taxon>
        <taxon>Dikarya</taxon>
        <taxon>Basidiomycota</taxon>
        <taxon>Agaricomycotina</taxon>
        <taxon>Agaricomycetes</taxon>
        <taxon>Agaricomycetidae</taxon>
        <taxon>Agaricales</taxon>
        <taxon>Marasmiineae</taxon>
        <taxon>Mycenaceae</taxon>
        <taxon>Mycena</taxon>
    </lineage>
</organism>
<dbReference type="InterPro" id="IPR012132">
    <property type="entry name" value="GMC_OxRdtase"/>
</dbReference>
<dbReference type="GO" id="GO:0016614">
    <property type="term" value="F:oxidoreductase activity, acting on CH-OH group of donors"/>
    <property type="evidence" value="ECO:0007669"/>
    <property type="project" value="InterPro"/>
</dbReference>
<evidence type="ECO:0000259" key="6">
    <source>
        <dbReference type="PROSITE" id="PS00624"/>
    </source>
</evidence>
<evidence type="ECO:0000256" key="4">
    <source>
        <dbReference type="ARBA" id="ARBA00022827"/>
    </source>
</evidence>
<dbReference type="AlphaFoldDB" id="A0A8H6SI31"/>
<dbReference type="PANTHER" id="PTHR11552">
    <property type="entry name" value="GLUCOSE-METHANOL-CHOLINE GMC OXIDOREDUCTASE"/>
    <property type="match status" value="1"/>
</dbReference>
<dbReference type="Proteomes" id="UP000636479">
    <property type="component" value="Unassembled WGS sequence"/>
</dbReference>
<dbReference type="RefSeq" id="XP_037218645.1">
    <property type="nucleotide sequence ID" value="XM_037365403.1"/>
</dbReference>
<dbReference type="InterPro" id="IPR007867">
    <property type="entry name" value="GMC_OxRtase_C"/>
</dbReference>
<dbReference type="PROSITE" id="PS00624">
    <property type="entry name" value="GMC_OXRED_2"/>
    <property type="match status" value="1"/>
</dbReference>
<evidence type="ECO:0000313" key="8">
    <source>
        <dbReference type="Proteomes" id="UP000636479"/>
    </source>
</evidence>